<dbReference type="InterPro" id="IPR027417">
    <property type="entry name" value="P-loop_NTPase"/>
</dbReference>
<name>A0ABV5JQ27_9ACTN</name>
<dbReference type="Pfam" id="PF13558">
    <property type="entry name" value="SbcC_Walker_B"/>
    <property type="match status" value="1"/>
</dbReference>
<keyword evidence="3" id="KW-0067">ATP-binding</keyword>
<evidence type="ECO:0000313" key="4">
    <source>
        <dbReference type="Proteomes" id="UP001589700"/>
    </source>
</evidence>
<evidence type="ECO:0000313" key="3">
    <source>
        <dbReference type="EMBL" id="MFB9259809.1"/>
    </source>
</evidence>
<gene>
    <name evidence="3" type="ORF">ACFFVD_08340</name>
</gene>
<feature type="coiled-coil region" evidence="1">
    <location>
        <begin position="402"/>
        <end position="443"/>
    </location>
</feature>
<dbReference type="EMBL" id="JBHMDY010000004">
    <property type="protein sequence ID" value="MFB9259809.1"/>
    <property type="molecule type" value="Genomic_DNA"/>
</dbReference>
<keyword evidence="3" id="KW-0547">Nucleotide-binding</keyword>
<accession>A0ABV5JQ27</accession>
<feature type="coiled-coil region" evidence="1">
    <location>
        <begin position="306"/>
        <end position="376"/>
    </location>
</feature>
<feature type="compositionally biased region" description="Low complexity" evidence="2">
    <location>
        <begin position="793"/>
        <end position="814"/>
    </location>
</feature>
<dbReference type="Proteomes" id="UP001589700">
    <property type="component" value="Unassembled WGS sequence"/>
</dbReference>
<dbReference type="GO" id="GO:0005524">
    <property type="term" value="F:ATP binding"/>
    <property type="evidence" value="ECO:0007669"/>
    <property type="project" value="UniProtKB-KW"/>
</dbReference>
<keyword evidence="1" id="KW-0175">Coiled coil</keyword>
<evidence type="ECO:0000256" key="2">
    <source>
        <dbReference type="SAM" id="MobiDB-lite"/>
    </source>
</evidence>
<keyword evidence="4" id="KW-1185">Reference proteome</keyword>
<feature type="region of interest" description="Disordered" evidence="2">
    <location>
        <begin position="789"/>
        <end position="830"/>
    </location>
</feature>
<proteinExistence type="predicted"/>
<protein>
    <submittedName>
        <fullName evidence="3">ATP-binding protein</fullName>
    </submittedName>
</protein>
<organism evidence="3 4">
    <name type="scientific">Dietzia aerolata</name>
    <dbReference type="NCBI Taxonomy" id="595984"/>
    <lineage>
        <taxon>Bacteria</taxon>
        <taxon>Bacillati</taxon>
        <taxon>Actinomycetota</taxon>
        <taxon>Actinomycetes</taxon>
        <taxon>Mycobacteriales</taxon>
        <taxon>Dietziaceae</taxon>
        <taxon>Dietzia</taxon>
    </lineage>
</organism>
<dbReference type="Gene3D" id="3.40.50.300">
    <property type="entry name" value="P-loop containing nucleotide triphosphate hydrolases"/>
    <property type="match status" value="1"/>
</dbReference>
<sequence length="1149" mass="129683">MSEGLFSPVELGNAGRPGFRLARLEVYNWGTFDHQVWRLEAGGETMLVTGDIGSGKSTLVDAVSTLLLPSHRIDYNKAAGAGKKERTLRSYVEGYHKTERNEATGTVRPVALRDRNSYSVILGVFANEGYDEQVTLAQVFQQQDGAGQPWRRFVTADRALSIAEDFTDFGSDLNTLLARLREGGATVEKDFPSYGRIMRRALGIRSEQAMELFHQTISMKSVGDLNEFVRTHMLEPANAKGRIDGIISHFEDLTTAYDAVQRAREQLEVLEPLVASAEKYDVALERRDRLREEQVALRPYFAELRLDLRRSAIEQTRAELERLTAQLTQTREESGALSAERDRLLTARAEAGGNRIGELEQEAAQAREEAEERRARRSRFDAAVSDAGLEVVSGAEEFAALAAHVEQRRTRLEADSAELSARYQELVLEHGEQKKQLREVSEELDSLAGRRSNLPAEQLELRGRLCRELGFEQAELPFAGELLDMREEHAEWRGAAERVLRGFALSLLVPQQHYADVAEWVNGRRLTARRSDGREVGVRLVYERVPDRQVTLQRPQVEGLLLADTVDIADTPLRGYLHRELYARADHRCADTMEEFRAAERAVTREGQVRSRDRHVKDDSRSASDPRGWVLGWRNEQKVAALQERCDMLIATVAELAAGLESTESARKDATRSQTALARLADQSSWKDLDWEQARDRAEAADAERLRLIEGSTELAEINQRLASADVRTAELAETTSELADQLSRGRGSIEHETAAMSRDKRVVEQFDEANLAAAREVYPRVRERHQAAEWGADGPSGAATAPAAATAETAADADATHSHEQALSDELSSAVDKTNIELGEQSSSMQRAMSEIRRRWPAETMEMDVSVAARAEYVRFHARVANDDLPRFVDEFEHQLRTNTIRELAGLHNWLLRKADEIQQKIEKINEALGAIDFNPGRFIRLDRQNTVNQHVREFRAELRAVTDDALSGGGDQYSEQRYRAVQGILERLRGREGYSDADRKWREHVTDVRNWYTFSASERDRETDEEWEHYRDSDGKSGGQKEKLAYTILAASLAYQFGLEWGAKKARDFRFAVIDEAFGRGSDISSRYALELFAKLGIQLLIVTPMQKVHVIAPYVRSIGYVDNVEGKYSRLVVLDTEEYHEMRGRS</sequence>
<evidence type="ECO:0000256" key="1">
    <source>
        <dbReference type="SAM" id="Coils"/>
    </source>
</evidence>
<dbReference type="RefSeq" id="WP_182632252.1">
    <property type="nucleotide sequence ID" value="NZ_JAALDM010000129.1"/>
</dbReference>
<dbReference type="Pfam" id="PF13555">
    <property type="entry name" value="AAA_29"/>
    <property type="match status" value="1"/>
</dbReference>
<reference evidence="3 4" key="1">
    <citation type="submission" date="2024-09" db="EMBL/GenBank/DDBJ databases">
        <authorList>
            <person name="Sun Q."/>
            <person name="Mori K."/>
        </authorList>
    </citation>
    <scope>NUCLEOTIDE SEQUENCE [LARGE SCALE GENOMIC DNA]</scope>
    <source>
        <strain evidence="3 4">CCM 7659</strain>
    </source>
</reference>
<dbReference type="SUPFAM" id="SSF52540">
    <property type="entry name" value="P-loop containing nucleoside triphosphate hydrolases"/>
    <property type="match status" value="1"/>
</dbReference>
<comment type="caution">
    <text evidence="3">The sequence shown here is derived from an EMBL/GenBank/DDBJ whole genome shotgun (WGS) entry which is preliminary data.</text>
</comment>